<feature type="region of interest" description="Disordered" evidence="1">
    <location>
        <begin position="184"/>
        <end position="269"/>
    </location>
</feature>
<gene>
    <name evidence="2" type="ORF">KQX54_012612</name>
</gene>
<proteinExistence type="predicted"/>
<organism evidence="2 3">
    <name type="scientific">Cotesia glomerata</name>
    <name type="common">Lepidopteran parasitic wasp</name>
    <name type="synonym">Apanteles glomeratus</name>
    <dbReference type="NCBI Taxonomy" id="32391"/>
    <lineage>
        <taxon>Eukaryota</taxon>
        <taxon>Metazoa</taxon>
        <taxon>Ecdysozoa</taxon>
        <taxon>Arthropoda</taxon>
        <taxon>Hexapoda</taxon>
        <taxon>Insecta</taxon>
        <taxon>Pterygota</taxon>
        <taxon>Neoptera</taxon>
        <taxon>Endopterygota</taxon>
        <taxon>Hymenoptera</taxon>
        <taxon>Apocrita</taxon>
        <taxon>Ichneumonoidea</taxon>
        <taxon>Braconidae</taxon>
        <taxon>Microgastrinae</taxon>
        <taxon>Cotesia</taxon>
    </lineage>
</organism>
<feature type="compositionally biased region" description="Polar residues" evidence="1">
    <location>
        <begin position="184"/>
        <end position="215"/>
    </location>
</feature>
<dbReference type="Proteomes" id="UP000826195">
    <property type="component" value="Unassembled WGS sequence"/>
</dbReference>
<comment type="caution">
    <text evidence="2">The sequence shown here is derived from an EMBL/GenBank/DDBJ whole genome shotgun (WGS) entry which is preliminary data.</text>
</comment>
<feature type="compositionally biased region" description="Basic and acidic residues" evidence="1">
    <location>
        <begin position="230"/>
        <end position="240"/>
    </location>
</feature>
<evidence type="ECO:0000313" key="3">
    <source>
        <dbReference type="Proteomes" id="UP000826195"/>
    </source>
</evidence>
<evidence type="ECO:0000313" key="2">
    <source>
        <dbReference type="EMBL" id="KAH0552564.1"/>
    </source>
</evidence>
<evidence type="ECO:0008006" key="4">
    <source>
        <dbReference type="Google" id="ProtNLM"/>
    </source>
</evidence>
<reference evidence="2 3" key="1">
    <citation type="journal article" date="2021" name="J. Hered.">
        <title>A chromosome-level genome assembly of the parasitoid wasp, Cotesia glomerata (Hymenoptera: Braconidae).</title>
        <authorList>
            <person name="Pinto B.J."/>
            <person name="Weis J.J."/>
            <person name="Gamble T."/>
            <person name="Ode P.J."/>
            <person name="Paul R."/>
            <person name="Zaspel J.M."/>
        </authorList>
    </citation>
    <scope>NUCLEOTIDE SEQUENCE [LARGE SCALE GENOMIC DNA]</scope>
    <source>
        <strain evidence="2">CgM1</strain>
    </source>
</reference>
<protein>
    <recommendedName>
        <fullName evidence="4">BEN domain-containing protein</fullName>
    </recommendedName>
</protein>
<dbReference type="AlphaFoldDB" id="A0AAV7IKY1"/>
<dbReference type="EMBL" id="JAHXZJ010001492">
    <property type="protein sequence ID" value="KAH0552564.1"/>
    <property type="molecule type" value="Genomic_DNA"/>
</dbReference>
<accession>A0AAV7IKY1</accession>
<feature type="compositionally biased region" description="Polar residues" evidence="1">
    <location>
        <begin position="433"/>
        <end position="456"/>
    </location>
</feature>
<name>A0AAV7IKY1_COTGL</name>
<keyword evidence="3" id="KW-1185">Reference proteome</keyword>
<sequence length="605" mass="68863">MSAGRKKKYALIWWINCKKSDVIELSLINKNHRKVNAITSLNWMDDDKAKPKKYEIKVLKIGNKEDLDNETVTTEGKIHDRSQKIFTAEVITNRKNLSKEKKLHNNMKESNKRKVDIKIRSNQPIFGNPMITGYPNPATSTSLVPSQPPFLYNSQSSKIFMHNNLSPHTNQVNTMQFTPVLASSLTSSDDNSGLQKSSSPTSQRKLLENGNTTDSDVNRDCFKSPSNKLHSMDTENKENFGSETDFSDGDDSTDYKSSSGDNSSGDDGEILSRMELGIVTSRDIFFQEQLLKAMKSKHTSQIKAKNDSNKTIPIEEHYYKPGKPDEKVEISENSGFYLSRVRASIIETNAVCRNDWNLMIKETLEDIYGSNLSKYCAKGKTGKHPGIDPNLFKGLFEWVNRKFDNKITDKMFTQRVARICDNKRKYKARKVLKSTSNPMKQITSSQSKSCTVTSDQVKSKTKTKSVDLDGGNTSQKDDNSPVNLAKKPRSEHHGYQDTITHNYFQQAESLSSPLNTVQPENHEWPGNYNAPIAPFAPPAPNQQIYTGKMSNTHRYSQNDNYNRNEVFPNVNYPSYYNEEMDTERKDNEYESHSTDRIKGYYLQSL</sequence>
<evidence type="ECO:0000256" key="1">
    <source>
        <dbReference type="SAM" id="MobiDB-lite"/>
    </source>
</evidence>
<feature type="region of interest" description="Disordered" evidence="1">
    <location>
        <begin position="433"/>
        <end position="493"/>
    </location>
</feature>